<accession>A0A927WV29</accession>
<reference evidence="1" key="1">
    <citation type="submission" date="2019-04" db="EMBL/GenBank/DDBJ databases">
        <title>Evolution of Biomass-Degrading Anaerobic Consortia Revealed by Metagenomics.</title>
        <authorList>
            <person name="Peng X."/>
        </authorList>
    </citation>
    <scope>NUCLEOTIDE SEQUENCE</scope>
    <source>
        <strain evidence="1">SIG240</strain>
    </source>
</reference>
<sequence>MHYNNILRCPPYRVDNPDPVPLLYQTGYLTIYNYNARRQRYVLGFPNDEVKYGFLSSLLPVYTPASTAARGTDIFTVDEYIENGKP</sequence>
<dbReference type="Proteomes" id="UP000761380">
    <property type="component" value="Unassembled WGS sequence"/>
</dbReference>
<name>A0A927WV29_SELRU</name>
<protein>
    <submittedName>
        <fullName evidence="1">Uncharacterized protein</fullName>
    </submittedName>
</protein>
<proteinExistence type="predicted"/>
<evidence type="ECO:0000313" key="2">
    <source>
        <dbReference type="Proteomes" id="UP000761380"/>
    </source>
</evidence>
<dbReference type="EMBL" id="SVBY01000069">
    <property type="protein sequence ID" value="MBE6093288.1"/>
    <property type="molecule type" value="Genomic_DNA"/>
</dbReference>
<gene>
    <name evidence="1" type="ORF">E7201_09020</name>
</gene>
<dbReference type="AlphaFoldDB" id="A0A927WV29"/>
<evidence type="ECO:0000313" key="1">
    <source>
        <dbReference type="EMBL" id="MBE6093288.1"/>
    </source>
</evidence>
<organism evidence="1 2">
    <name type="scientific">Selenomonas ruminantium</name>
    <dbReference type="NCBI Taxonomy" id="971"/>
    <lineage>
        <taxon>Bacteria</taxon>
        <taxon>Bacillati</taxon>
        <taxon>Bacillota</taxon>
        <taxon>Negativicutes</taxon>
        <taxon>Selenomonadales</taxon>
        <taxon>Selenomonadaceae</taxon>
        <taxon>Selenomonas</taxon>
    </lineage>
</organism>
<comment type="caution">
    <text evidence="1">The sequence shown here is derived from an EMBL/GenBank/DDBJ whole genome shotgun (WGS) entry which is preliminary data.</text>
</comment>